<protein>
    <submittedName>
        <fullName evidence="1">Uncharacterized protein</fullName>
    </submittedName>
</protein>
<dbReference type="RefSeq" id="XP_019862649.1">
    <property type="nucleotide sequence ID" value="XM_020007090.1"/>
</dbReference>
<sequence length="129" mass="13702">MGGSLNNMMMVFVAALIILCQICFSGAIISFTLFIVSAVDISFTIVPETQYVYVNGNVTFECAINVTQFNPSFVTNPSVDGSELSSGSMASLSLIATSEVNGTEVTCEGPNGAITEPVYLYVQGQYNVD</sequence>
<name>A0AAN0K062_AMPQE</name>
<dbReference type="AlphaFoldDB" id="A0AAN0K062"/>
<evidence type="ECO:0000313" key="1">
    <source>
        <dbReference type="EnsemblMetazoa" id="XP_019862649.1"/>
    </source>
</evidence>
<proteinExistence type="predicted"/>
<reference evidence="1" key="2">
    <citation type="submission" date="2024-06" db="UniProtKB">
        <authorList>
            <consortium name="EnsemblMetazoa"/>
        </authorList>
    </citation>
    <scope>IDENTIFICATION</scope>
</reference>
<dbReference type="GeneID" id="109591338"/>
<keyword evidence="2" id="KW-1185">Reference proteome</keyword>
<organism evidence="1 2">
    <name type="scientific">Amphimedon queenslandica</name>
    <name type="common">Sponge</name>
    <dbReference type="NCBI Taxonomy" id="400682"/>
    <lineage>
        <taxon>Eukaryota</taxon>
        <taxon>Metazoa</taxon>
        <taxon>Porifera</taxon>
        <taxon>Demospongiae</taxon>
        <taxon>Heteroscleromorpha</taxon>
        <taxon>Haplosclerida</taxon>
        <taxon>Niphatidae</taxon>
        <taxon>Amphimedon</taxon>
    </lineage>
</organism>
<evidence type="ECO:0000313" key="2">
    <source>
        <dbReference type="Proteomes" id="UP000007879"/>
    </source>
</evidence>
<accession>A0AAN0K062</accession>
<dbReference type="EnsemblMetazoa" id="XM_020007090.1">
    <property type="protein sequence ID" value="XP_019862649.1"/>
    <property type="gene ID" value="LOC109591338"/>
</dbReference>
<reference evidence="2" key="1">
    <citation type="journal article" date="2010" name="Nature">
        <title>The Amphimedon queenslandica genome and the evolution of animal complexity.</title>
        <authorList>
            <person name="Srivastava M."/>
            <person name="Simakov O."/>
            <person name="Chapman J."/>
            <person name="Fahey B."/>
            <person name="Gauthier M.E."/>
            <person name="Mitros T."/>
            <person name="Richards G.S."/>
            <person name="Conaco C."/>
            <person name="Dacre M."/>
            <person name="Hellsten U."/>
            <person name="Larroux C."/>
            <person name="Putnam N.H."/>
            <person name="Stanke M."/>
            <person name="Adamska M."/>
            <person name="Darling A."/>
            <person name="Degnan S.M."/>
            <person name="Oakley T.H."/>
            <person name="Plachetzki D.C."/>
            <person name="Zhai Y."/>
            <person name="Adamski M."/>
            <person name="Calcino A."/>
            <person name="Cummins S.F."/>
            <person name="Goodstein D.M."/>
            <person name="Harris C."/>
            <person name="Jackson D.J."/>
            <person name="Leys S.P."/>
            <person name="Shu S."/>
            <person name="Woodcroft B.J."/>
            <person name="Vervoort M."/>
            <person name="Kosik K.S."/>
            <person name="Manning G."/>
            <person name="Degnan B.M."/>
            <person name="Rokhsar D.S."/>
        </authorList>
    </citation>
    <scope>NUCLEOTIDE SEQUENCE [LARGE SCALE GENOMIC DNA]</scope>
</reference>
<dbReference type="Proteomes" id="UP000007879">
    <property type="component" value="Unassembled WGS sequence"/>
</dbReference>
<dbReference type="KEGG" id="aqu:109591338"/>